<proteinExistence type="predicted"/>
<evidence type="ECO:0000313" key="1">
    <source>
        <dbReference type="EMBL" id="KKN65876.1"/>
    </source>
</evidence>
<sequence>MKTIGDLKRDIEHLPDDTPICESCNYELVDLRILGEKSGWYCPNEMCLEEKNPVTR</sequence>
<gene>
    <name evidence="1" type="ORF">LCGC14_0476930</name>
</gene>
<accession>A0A0F9UXG3</accession>
<organism evidence="1">
    <name type="scientific">marine sediment metagenome</name>
    <dbReference type="NCBI Taxonomy" id="412755"/>
    <lineage>
        <taxon>unclassified sequences</taxon>
        <taxon>metagenomes</taxon>
        <taxon>ecological metagenomes</taxon>
    </lineage>
</organism>
<dbReference type="EMBL" id="LAZR01000514">
    <property type="protein sequence ID" value="KKN65876.1"/>
    <property type="molecule type" value="Genomic_DNA"/>
</dbReference>
<name>A0A0F9UXG3_9ZZZZ</name>
<protein>
    <submittedName>
        <fullName evidence="1">Uncharacterized protein</fullName>
    </submittedName>
</protein>
<reference evidence="1" key="1">
    <citation type="journal article" date="2015" name="Nature">
        <title>Complex archaea that bridge the gap between prokaryotes and eukaryotes.</title>
        <authorList>
            <person name="Spang A."/>
            <person name="Saw J.H."/>
            <person name="Jorgensen S.L."/>
            <person name="Zaremba-Niedzwiedzka K."/>
            <person name="Martijn J."/>
            <person name="Lind A.E."/>
            <person name="van Eijk R."/>
            <person name="Schleper C."/>
            <person name="Guy L."/>
            <person name="Ettema T.J."/>
        </authorList>
    </citation>
    <scope>NUCLEOTIDE SEQUENCE</scope>
</reference>
<comment type="caution">
    <text evidence="1">The sequence shown here is derived from an EMBL/GenBank/DDBJ whole genome shotgun (WGS) entry which is preliminary data.</text>
</comment>
<dbReference type="AlphaFoldDB" id="A0A0F9UXG3"/>